<dbReference type="PANTHER" id="PTHR31162">
    <property type="entry name" value="MALIC ACID TRANSPORT PROTEIN-RELATED"/>
    <property type="match status" value="1"/>
</dbReference>
<dbReference type="GO" id="GO:0015140">
    <property type="term" value="F:malate transmembrane transporter activity"/>
    <property type="evidence" value="ECO:0007669"/>
    <property type="project" value="InterPro"/>
</dbReference>
<feature type="transmembrane region" description="Helical" evidence="6">
    <location>
        <begin position="40"/>
        <end position="60"/>
    </location>
</feature>
<dbReference type="STRING" id="717646.M2NFU4"/>
<accession>M2NFU4</accession>
<dbReference type="KEGG" id="bcom:BAUCODRAFT_146479"/>
<feature type="transmembrane region" description="Helical" evidence="6">
    <location>
        <begin position="249"/>
        <end position="270"/>
    </location>
</feature>
<keyword evidence="2 6" id="KW-0812">Transmembrane</keyword>
<proteinExistence type="predicted"/>
<keyword evidence="3 6" id="KW-1133">Transmembrane helix</keyword>
<feature type="transmembrane region" description="Helical" evidence="6">
    <location>
        <begin position="72"/>
        <end position="94"/>
    </location>
</feature>
<dbReference type="InterPro" id="IPR038665">
    <property type="entry name" value="Voltage-dep_anion_channel_sf"/>
</dbReference>
<comment type="subcellular location">
    <subcellularLocation>
        <location evidence="1">Membrane</location>
        <topology evidence="1">Multi-pass membrane protein</topology>
    </subcellularLocation>
</comment>
<dbReference type="OMA" id="FTFAWYT"/>
<feature type="transmembrane region" description="Helical" evidence="6">
    <location>
        <begin position="177"/>
        <end position="199"/>
    </location>
</feature>
<evidence type="ECO:0000256" key="2">
    <source>
        <dbReference type="ARBA" id="ARBA00022692"/>
    </source>
</evidence>
<dbReference type="eggNOG" id="ENOG502QV03">
    <property type="taxonomic scope" value="Eukaryota"/>
</dbReference>
<evidence type="ECO:0008006" key="9">
    <source>
        <dbReference type="Google" id="ProtNLM"/>
    </source>
</evidence>
<feature type="transmembrane region" description="Helical" evidence="6">
    <location>
        <begin position="205"/>
        <end position="228"/>
    </location>
</feature>
<evidence type="ECO:0000256" key="1">
    <source>
        <dbReference type="ARBA" id="ARBA00004141"/>
    </source>
</evidence>
<feature type="transmembrane region" description="Helical" evidence="6">
    <location>
        <begin position="144"/>
        <end position="165"/>
    </location>
</feature>
<sequence>MELPFRRRNPADVDGDEEKAHQLPSPQNVSLRERFKHFTWAWFTLPMSTGGIALLLASTPHRFTGLTTIGKIFYIFDLVIFVCLVAGIIARFTLAPGSLQKSLLHPTEALFVPTAFLAVLNILACIQEYGVPASGPWLVVTLRVLFWLYMAVTFCLAVMQYWYLFTAPKRLTIQSMTPAWILPIFPVMLTGTLASLIAANQPPSARLSIIVAGVTFQGLGLMVSMIMYPIYLTRLMQYGLPASNLRPGMFIAVGPPSFTGLAFIGMANALPSGYGYFATRPMAIEILQTVALFMAIVLWSLSFWFIALAIVSVLAATKSTKFHLVWWAFVFPNVGFTICTGNIGRQLGSQGIMWVASAMAIVLVTMWFFVFISHVRAVLTKEIMMPGKDEDKDQYKWDDEQHNIPTPP</sequence>
<dbReference type="PANTHER" id="PTHR31162:SF0">
    <property type="entry name" value="MALIC ACID TRANSPORT PROTEIN"/>
    <property type="match status" value="1"/>
</dbReference>
<dbReference type="AlphaFoldDB" id="M2NFU4"/>
<keyword evidence="4 6" id="KW-0472">Membrane</keyword>
<keyword evidence="8" id="KW-1185">Reference proteome</keyword>
<organism evidence="7 8">
    <name type="scientific">Baudoinia panamericana (strain UAMH 10762)</name>
    <name type="common">Angels' share fungus</name>
    <name type="synonym">Baudoinia compniacensis (strain UAMH 10762)</name>
    <dbReference type="NCBI Taxonomy" id="717646"/>
    <lineage>
        <taxon>Eukaryota</taxon>
        <taxon>Fungi</taxon>
        <taxon>Dikarya</taxon>
        <taxon>Ascomycota</taxon>
        <taxon>Pezizomycotina</taxon>
        <taxon>Dothideomycetes</taxon>
        <taxon>Dothideomycetidae</taxon>
        <taxon>Mycosphaerellales</taxon>
        <taxon>Teratosphaeriaceae</taxon>
        <taxon>Baudoinia</taxon>
    </lineage>
</organism>
<feature type="transmembrane region" description="Helical" evidence="6">
    <location>
        <begin position="351"/>
        <end position="375"/>
    </location>
</feature>
<feature type="transmembrane region" description="Helical" evidence="6">
    <location>
        <begin position="324"/>
        <end position="345"/>
    </location>
</feature>
<evidence type="ECO:0000256" key="6">
    <source>
        <dbReference type="SAM" id="Phobius"/>
    </source>
</evidence>
<dbReference type="GO" id="GO:0016020">
    <property type="term" value="C:membrane"/>
    <property type="evidence" value="ECO:0007669"/>
    <property type="project" value="UniProtKB-SubCell"/>
</dbReference>
<feature type="transmembrane region" description="Helical" evidence="6">
    <location>
        <begin position="106"/>
        <end position="124"/>
    </location>
</feature>
<dbReference type="InterPro" id="IPR030185">
    <property type="entry name" value="Mae1"/>
</dbReference>
<dbReference type="InterPro" id="IPR004695">
    <property type="entry name" value="SLAC1/Mae1/Ssu1/TehA"/>
</dbReference>
<dbReference type="CDD" id="cd09317">
    <property type="entry name" value="TDT_Mae1_like"/>
    <property type="match status" value="1"/>
</dbReference>
<feature type="transmembrane region" description="Helical" evidence="6">
    <location>
        <begin position="290"/>
        <end position="317"/>
    </location>
</feature>
<dbReference type="GeneID" id="19108694"/>
<gene>
    <name evidence="7" type="ORF">BAUCODRAFT_146479</name>
</gene>
<evidence type="ECO:0000256" key="3">
    <source>
        <dbReference type="ARBA" id="ARBA00022989"/>
    </source>
</evidence>
<dbReference type="Gene3D" id="1.50.10.150">
    <property type="entry name" value="Voltage-dependent anion channel"/>
    <property type="match status" value="1"/>
</dbReference>
<dbReference type="Pfam" id="PF03595">
    <property type="entry name" value="SLAC1"/>
    <property type="match status" value="1"/>
</dbReference>
<evidence type="ECO:0000256" key="5">
    <source>
        <dbReference type="SAM" id="MobiDB-lite"/>
    </source>
</evidence>
<protein>
    <recommendedName>
        <fullName evidence="9">C4-dicarboxylate transporter/malic acid transport protein</fullName>
    </recommendedName>
</protein>
<evidence type="ECO:0000256" key="4">
    <source>
        <dbReference type="ARBA" id="ARBA00023136"/>
    </source>
</evidence>
<dbReference type="HOGENOM" id="CLU_030057_2_0_1"/>
<dbReference type="RefSeq" id="XP_007674773.1">
    <property type="nucleotide sequence ID" value="XM_007676583.1"/>
</dbReference>
<dbReference type="Proteomes" id="UP000011761">
    <property type="component" value="Unassembled WGS sequence"/>
</dbReference>
<dbReference type="OrthoDB" id="2901184at2759"/>
<reference evidence="7 8" key="1">
    <citation type="journal article" date="2012" name="PLoS Pathog.">
        <title>Diverse lifestyles and strategies of plant pathogenesis encoded in the genomes of eighteen Dothideomycetes fungi.</title>
        <authorList>
            <person name="Ohm R.A."/>
            <person name="Feau N."/>
            <person name="Henrissat B."/>
            <person name="Schoch C.L."/>
            <person name="Horwitz B.A."/>
            <person name="Barry K.W."/>
            <person name="Condon B.J."/>
            <person name="Copeland A.C."/>
            <person name="Dhillon B."/>
            <person name="Glaser F."/>
            <person name="Hesse C.N."/>
            <person name="Kosti I."/>
            <person name="LaButti K."/>
            <person name="Lindquist E.A."/>
            <person name="Lucas S."/>
            <person name="Salamov A.A."/>
            <person name="Bradshaw R.E."/>
            <person name="Ciuffetti L."/>
            <person name="Hamelin R.C."/>
            <person name="Kema G.H.J."/>
            <person name="Lawrence C."/>
            <person name="Scott J.A."/>
            <person name="Spatafora J.W."/>
            <person name="Turgeon B.G."/>
            <person name="de Wit P.J.G.M."/>
            <person name="Zhong S."/>
            <person name="Goodwin S.B."/>
            <person name="Grigoriev I.V."/>
        </authorList>
    </citation>
    <scope>NUCLEOTIDE SEQUENCE [LARGE SCALE GENOMIC DNA]</scope>
    <source>
        <strain evidence="7 8">UAMH 10762</strain>
    </source>
</reference>
<evidence type="ECO:0000313" key="7">
    <source>
        <dbReference type="EMBL" id="EMC97870.1"/>
    </source>
</evidence>
<evidence type="ECO:0000313" key="8">
    <source>
        <dbReference type="Proteomes" id="UP000011761"/>
    </source>
</evidence>
<name>M2NFU4_BAUPA</name>
<dbReference type="EMBL" id="KB445553">
    <property type="protein sequence ID" value="EMC97870.1"/>
    <property type="molecule type" value="Genomic_DNA"/>
</dbReference>
<feature type="region of interest" description="Disordered" evidence="5">
    <location>
        <begin position="1"/>
        <end position="25"/>
    </location>
</feature>